<dbReference type="EMBL" id="JBHSCL010000004">
    <property type="protein sequence ID" value="MFC4220653.1"/>
    <property type="molecule type" value="Genomic_DNA"/>
</dbReference>
<accession>A0ABV8PKR4</accession>
<sequence length="277" mass="29802">MGKGNMTNELFNISDRVILITGGTGVLGSSMAEYLLSQGARIAILGQTQKKVEERVKSFEAKYDHILGFSGSVLDKNFLQSVRKSIVDAWGKIDVLINAAGGNMPGAVIGEGQTIFDLKMEDFRKVSELNLDGTVTPSLVFGEQMAAQNHGCILNVSSMAASRALTRVVGYSASKAAIDNFTKWMATELALKFGEGLRVNAIAPGFFISNQNRNLLLKEDGSYTERGQTIIKNTPMKRFGRAEELHGAVHWLISDAASFVTGTIVPIDGGFSAFSGV</sequence>
<name>A0ABV8PKR4_9FLAO</name>
<protein>
    <submittedName>
        <fullName evidence="3">SDR family oxidoreductase</fullName>
    </submittedName>
</protein>
<dbReference type="Gene3D" id="3.40.50.720">
    <property type="entry name" value="NAD(P)-binding Rossmann-like Domain"/>
    <property type="match status" value="1"/>
</dbReference>
<keyword evidence="2" id="KW-0560">Oxidoreductase</keyword>
<keyword evidence="4" id="KW-1185">Reference proteome</keyword>
<comment type="similarity">
    <text evidence="1">Belongs to the short-chain dehydrogenases/reductases (SDR) family.</text>
</comment>
<dbReference type="SUPFAM" id="SSF51735">
    <property type="entry name" value="NAD(P)-binding Rossmann-fold domains"/>
    <property type="match status" value="1"/>
</dbReference>
<evidence type="ECO:0000313" key="3">
    <source>
        <dbReference type="EMBL" id="MFC4220653.1"/>
    </source>
</evidence>
<dbReference type="InterPro" id="IPR002347">
    <property type="entry name" value="SDR_fam"/>
</dbReference>
<dbReference type="PANTHER" id="PTHR42760:SF115">
    <property type="entry name" value="3-OXOACYL-[ACYL-CARRIER-PROTEIN] REDUCTASE FABG"/>
    <property type="match status" value="1"/>
</dbReference>
<dbReference type="PRINTS" id="PR00081">
    <property type="entry name" value="GDHRDH"/>
</dbReference>
<gene>
    <name evidence="3" type="ORF">ACFOWS_10935</name>
</gene>
<dbReference type="RefSeq" id="WP_379764405.1">
    <property type="nucleotide sequence ID" value="NZ_JBHSCL010000004.1"/>
</dbReference>
<evidence type="ECO:0000256" key="1">
    <source>
        <dbReference type="ARBA" id="ARBA00006484"/>
    </source>
</evidence>
<dbReference type="PROSITE" id="PS00061">
    <property type="entry name" value="ADH_SHORT"/>
    <property type="match status" value="1"/>
</dbReference>
<reference evidence="4" key="1">
    <citation type="journal article" date="2019" name="Int. J. Syst. Evol. Microbiol.">
        <title>The Global Catalogue of Microorganisms (GCM) 10K type strain sequencing project: providing services to taxonomists for standard genome sequencing and annotation.</title>
        <authorList>
            <consortium name="The Broad Institute Genomics Platform"/>
            <consortium name="The Broad Institute Genome Sequencing Center for Infectious Disease"/>
            <person name="Wu L."/>
            <person name="Ma J."/>
        </authorList>
    </citation>
    <scope>NUCLEOTIDE SEQUENCE [LARGE SCALE GENOMIC DNA]</scope>
    <source>
        <strain evidence="4">CGMCC 1.15774</strain>
    </source>
</reference>
<organism evidence="3 4">
    <name type="scientific">Flagellimonas marina</name>
    <dbReference type="NCBI Taxonomy" id="1775168"/>
    <lineage>
        <taxon>Bacteria</taxon>
        <taxon>Pseudomonadati</taxon>
        <taxon>Bacteroidota</taxon>
        <taxon>Flavobacteriia</taxon>
        <taxon>Flavobacteriales</taxon>
        <taxon>Flavobacteriaceae</taxon>
        <taxon>Flagellimonas</taxon>
    </lineage>
</organism>
<evidence type="ECO:0000313" key="4">
    <source>
        <dbReference type="Proteomes" id="UP001595841"/>
    </source>
</evidence>
<comment type="caution">
    <text evidence="3">The sequence shown here is derived from an EMBL/GenBank/DDBJ whole genome shotgun (WGS) entry which is preliminary data.</text>
</comment>
<dbReference type="PRINTS" id="PR00080">
    <property type="entry name" value="SDRFAMILY"/>
</dbReference>
<evidence type="ECO:0000256" key="2">
    <source>
        <dbReference type="ARBA" id="ARBA00023002"/>
    </source>
</evidence>
<dbReference type="PANTHER" id="PTHR42760">
    <property type="entry name" value="SHORT-CHAIN DEHYDROGENASES/REDUCTASES FAMILY MEMBER"/>
    <property type="match status" value="1"/>
</dbReference>
<dbReference type="Proteomes" id="UP001595841">
    <property type="component" value="Unassembled WGS sequence"/>
</dbReference>
<dbReference type="NCBIfam" id="NF006132">
    <property type="entry name" value="PRK08277.1"/>
    <property type="match status" value="1"/>
</dbReference>
<dbReference type="InterPro" id="IPR020904">
    <property type="entry name" value="Sc_DH/Rdtase_CS"/>
</dbReference>
<proteinExistence type="inferred from homology"/>
<dbReference type="Pfam" id="PF13561">
    <property type="entry name" value="adh_short_C2"/>
    <property type="match status" value="1"/>
</dbReference>
<dbReference type="InterPro" id="IPR036291">
    <property type="entry name" value="NAD(P)-bd_dom_sf"/>
</dbReference>